<feature type="compositionally biased region" description="Basic and acidic residues" evidence="7">
    <location>
        <begin position="407"/>
        <end position="424"/>
    </location>
</feature>
<dbReference type="RefSeq" id="XP_030212161.1">
    <property type="nucleotide sequence ID" value="XM_030356301.1"/>
</dbReference>
<dbReference type="GeneTree" id="ENSGT00940000160947"/>
<dbReference type="PANTHER" id="PTHR14649">
    <property type="entry name" value="ZINC FINGER C2HC DOMAIN-CONTAINING PROTEIN 1C"/>
    <property type="match status" value="1"/>
</dbReference>
<evidence type="ECO:0000313" key="9">
    <source>
        <dbReference type="Ensembl" id="ENSGMOP00000064440.1"/>
    </source>
</evidence>
<feature type="region of interest" description="Disordered" evidence="7">
    <location>
        <begin position="407"/>
        <end position="441"/>
    </location>
</feature>
<feature type="region of interest" description="Disordered" evidence="7">
    <location>
        <begin position="141"/>
        <end position="355"/>
    </location>
</feature>
<evidence type="ECO:0000259" key="8">
    <source>
        <dbReference type="PROSITE" id="PS52027"/>
    </source>
</evidence>
<reference evidence="9" key="1">
    <citation type="submission" date="2025-08" db="UniProtKB">
        <authorList>
            <consortium name="Ensembl"/>
        </authorList>
    </citation>
    <scope>IDENTIFICATION</scope>
</reference>
<dbReference type="PANTHER" id="PTHR14649:SF1">
    <property type="entry name" value="ZINC FINGER C2HC DOMAIN-CONTAINING PROTEIN 1C"/>
    <property type="match status" value="1"/>
</dbReference>
<dbReference type="Proteomes" id="UP000694546">
    <property type="component" value="Chromosome 5"/>
</dbReference>
<dbReference type="OrthoDB" id="10255185at2759"/>
<dbReference type="InterPro" id="IPR026104">
    <property type="entry name" value="ZNF_C2HC_dom_1C"/>
</dbReference>
<keyword evidence="5" id="KW-0175">Coiled coil</keyword>
<feature type="domain" description="C2HC/C3H-type" evidence="8">
    <location>
        <begin position="444"/>
        <end position="473"/>
    </location>
</feature>
<feature type="compositionally biased region" description="Basic and acidic residues" evidence="7">
    <location>
        <begin position="291"/>
        <end position="320"/>
    </location>
</feature>
<feature type="region of interest" description="Disordered" evidence="7">
    <location>
        <begin position="1"/>
        <end position="115"/>
    </location>
</feature>
<dbReference type="RefSeq" id="XP_030212162.1">
    <property type="nucleotide sequence ID" value="XM_030356302.1"/>
</dbReference>
<gene>
    <name evidence="9" type="primary">zc2hc1c</name>
</gene>
<feature type="domain" description="C2HC/C3H-type" evidence="8">
    <location>
        <begin position="361"/>
        <end position="390"/>
    </location>
</feature>
<sequence>MDHSSINKPKMFDSKQKEKICEEKRHQPYTLEKSQQPGHTNFTKCTSAKKNPVSSKDEDVPDGIPLKPVSVKRAVNPRPGHTEGRHRLTHGATGVQTSRHPWGDPDQLPDDQRRQAHAINNQQLILQEKLMRTAQVWKTAIIQDRESSETGCREPGRRRDPDLRTEGRAGHPQEGKRDKWDTQEGKKVEKFPPRRPGRAEQPSDYKTGASEHLSRWADEGVAVMESTGHKERGKRSSVQSSAKTRGESQGGQARANETEEEPQGRERSSAGGHGSRGEKEQVGQRRSGHRHSAEGHGRSAEGHGRSAEGHGRSAEGHGRSAEGQGRSVEGHGGRERPPPQRSGRPQVEDPIPEEKAEASLQLLACQYCDRKFAAARLEKHLTICERLHQSRRKAYDSSKHRIQGTEMEKFRQHRCETDSSEVKKSSSGQKPAANRSMHLQGGLEQVTCPHCSRRFAPRSAERHIPLCENIRSRPPPPRHRY</sequence>
<dbReference type="PROSITE" id="PS52027">
    <property type="entry name" value="ZF_C2HC_C3H"/>
    <property type="match status" value="2"/>
</dbReference>
<feature type="compositionally biased region" description="Basic and acidic residues" evidence="7">
    <location>
        <begin position="328"/>
        <end position="338"/>
    </location>
</feature>
<feature type="region of interest" description="Disordered" evidence="7">
    <location>
        <begin position="462"/>
        <end position="481"/>
    </location>
</feature>
<organism evidence="9 10">
    <name type="scientific">Gadus morhua</name>
    <name type="common">Atlantic cod</name>
    <dbReference type="NCBI Taxonomy" id="8049"/>
    <lineage>
        <taxon>Eukaryota</taxon>
        <taxon>Metazoa</taxon>
        <taxon>Chordata</taxon>
        <taxon>Craniata</taxon>
        <taxon>Vertebrata</taxon>
        <taxon>Euteleostomi</taxon>
        <taxon>Actinopterygii</taxon>
        <taxon>Neopterygii</taxon>
        <taxon>Teleostei</taxon>
        <taxon>Neoteleostei</taxon>
        <taxon>Acanthomorphata</taxon>
        <taxon>Zeiogadaria</taxon>
        <taxon>Gadariae</taxon>
        <taxon>Gadiformes</taxon>
        <taxon>Gadoidei</taxon>
        <taxon>Gadidae</taxon>
        <taxon>Gadus</taxon>
    </lineage>
</organism>
<keyword evidence="4" id="KW-0862">Zinc</keyword>
<dbReference type="RefSeq" id="XP_030212163.1">
    <property type="nucleotide sequence ID" value="XM_030356303.1"/>
</dbReference>
<proteinExistence type="inferred from homology"/>
<feature type="compositionally biased region" description="Basic and acidic residues" evidence="7">
    <location>
        <begin position="1"/>
        <end position="26"/>
    </location>
</feature>
<dbReference type="Ensembl" id="ENSGMOT00000027357.1">
    <property type="protein sequence ID" value="ENSGMOP00000064440.1"/>
    <property type="gene ID" value="ENSGMOG00000026286.1"/>
</dbReference>
<evidence type="ECO:0000313" key="10">
    <source>
        <dbReference type="Proteomes" id="UP000694546"/>
    </source>
</evidence>
<evidence type="ECO:0000256" key="5">
    <source>
        <dbReference type="ARBA" id="ARBA00023054"/>
    </source>
</evidence>
<reference evidence="9" key="2">
    <citation type="submission" date="2025-09" db="UniProtKB">
        <authorList>
            <consortium name="Ensembl"/>
        </authorList>
    </citation>
    <scope>IDENTIFICATION</scope>
</reference>
<feature type="compositionally biased region" description="Polar residues" evidence="7">
    <location>
        <begin position="32"/>
        <end position="54"/>
    </location>
</feature>
<evidence type="ECO:0000256" key="7">
    <source>
        <dbReference type="SAM" id="MobiDB-lite"/>
    </source>
</evidence>
<feature type="compositionally biased region" description="Basic and acidic residues" evidence="7">
    <location>
        <begin position="143"/>
        <end position="203"/>
    </location>
</feature>
<evidence type="ECO:0000256" key="3">
    <source>
        <dbReference type="ARBA" id="ARBA00022771"/>
    </source>
</evidence>
<protein>
    <recommendedName>
        <fullName evidence="8">C2HC/C3H-type domain-containing protein</fullName>
    </recommendedName>
</protein>
<evidence type="ECO:0000256" key="6">
    <source>
        <dbReference type="PROSITE-ProRule" id="PRU01371"/>
    </source>
</evidence>
<dbReference type="InterPro" id="IPR049899">
    <property type="entry name" value="Znf_C2HC_C3H"/>
</dbReference>
<dbReference type="Gene3D" id="3.30.160.60">
    <property type="entry name" value="Classic Zinc Finger"/>
    <property type="match status" value="1"/>
</dbReference>
<evidence type="ECO:0000256" key="4">
    <source>
        <dbReference type="ARBA" id="ARBA00022833"/>
    </source>
</evidence>
<evidence type="ECO:0000256" key="2">
    <source>
        <dbReference type="ARBA" id="ARBA00022723"/>
    </source>
</evidence>
<keyword evidence="10" id="KW-1185">Reference proteome</keyword>
<dbReference type="GeneID" id="115543764"/>
<dbReference type="Pfam" id="PF13913">
    <property type="entry name" value="zf-C2HC_2"/>
    <property type="match status" value="2"/>
</dbReference>
<keyword evidence="3 6" id="KW-0863">Zinc-finger</keyword>
<name>A0A8C5CXC4_GADMO</name>
<keyword evidence="2" id="KW-0479">Metal-binding</keyword>
<dbReference type="AlphaFoldDB" id="A0A8C5CXC4"/>
<comment type="similarity">
    <text evidence="1">Belongs to the ZC2HC1 family.</text>
</comment>
<evidence type="ECO:0000256" key="1">
    <source>
        <dbReference type="ARBA" id="ARBA00010843"/>
    </source>
</evidence>
<dbReference type="GO" id="GO:0008270">
    <property type="term" value="F:zinc ion binding"/>
    <property type="evidence" value="ECO:0007669"/>
    <property type="project" value="UniProtKB-KW"/>
</dbReference>
<accession>A0A8C5CXC4</accession>